<gene>
    <name evidence="7" type="ORF">VI08_13875</name>
</gene>
<evidence type="ECO:0000256" key="2">
    <source>
        <dbReference type="ARBA" id="ARBA00022475"/>
    </source>
</evidence>
<protein>
    <submittedName>
        <fullName evidence="7">Membrane protein</fullName>
    </submittedName>
</protein>
<dbReference type="AlphaFoldDB" id="A0A0F3KJI8"/>
<evidence type="ECO:0000313" key="8">
    <source>
        <dbReference type="Proteomes" id="UP000033651"/>
    </source>
</evidence>
<evidence type="ECO:0000313" key="7">
    <source>
        <dbReference type="EMBL" id="KJV31326.1"/>
    </source>
</evidence>
<dbReference type="Proteomes" id="UP000033651">
    <property type="component" value="Unassembled WGS sequence"/>
</dbReference>
<keyword evidence="2" id="KW-1003">Cell membrane</keyword>
<sequence length="445" mass="47776">MKHWFSDGAFRAIVRNATYLGSSNVIGALLGLLALACAGRAMTPELFGTLVVVQAYAKSVSDFVKFQTWQFVVQFGTPALAHRDLGRFRDVASFSFGLDLASGVIAMVGGMALLPLLGHAVGITPQDFWWALGYCTLIPTMTAATPTGILRAIDRFDLIAVQQGITPFLRAIGSVIAYYGHLGFPGFIATWYVSSLAGDGTLWWFAVRELRRQDIHHALRPGLFGVARRIKGAWDFVWTTNFAHSIWSARNAGTNVLVGIVLGPAAAGVFKVALTFFDAAGTPASLMQKSFYPEVRRLDPTTTRPWKLGLRSAALAGGLGILVALLVILVGKPLIGGVFGKQYLEAYDILQVMSAALVVSMAGFPLESLLYIASRQRAALVAQALAAVVYVVLLVALAHAMGIMGAAIAYFAGQCLEAGFSLIPTVAAYRRRHTLSYYSPGEARP</sequence>
<dbReference type="GO" id="GO:0005886">
    <property type="term" value="C:plasma membrane"/>
    <property type="evidence" value="ECO:0007669"/>
    <property type="project" value="UniProtKB-SubCell"/>
</dbReference>
<feature type="transmembrane region" description="Helical" evidence="6">
    <location>
        <begin position="308"/>
        <end position="329"/>
    </location>
</feature>
<evidence type="ECO:0000256" key="1">
    <source>
        <dbReference type="ARBA" id="ARBA00004651"/>
    </source>
</evidence>
<feature type="transmembrane region" description="Helical" evidence="6">
    <location>
        <begin position="165"/>
        <end position="182"/>
    </location>
</feature>
<evidence type="ECO:0000256" key="6">
    <source>
        <dbReference type="SAM" id="Phobius"/>
    </source>
</evidence>
<comment type="subcellular location">
    <subcellularLocation>
        <location evidence="1">Cell membrane</location>
        <topology evidence="1">Multi-pass membrane protein</topology>
    </subcellularLocation>
</comment>
<dbReference type="InterPro" id="IPR002797">
    <property type="entry name" value="Polysacc_synth"/>
</dbReference>
<keyword evidence="8" id="KW-1185">Reference proteome</keyword>
<name>A0A0F3KJI8_9GAMM</name>
<dbReference type="InterPro" id="IPR050833">
    <property type="entry name" value="Poly_Biosynth_Transport"/>
</dbReference>
<feature type="transmembrane region" description="Helical" evidence="6">
    <location>
        <begin position="380"/>
        <end position="401"/>
    </location>
</feature>
<dbReference type="OrthoDB" id="493991at2"/>
<organism evidence="7 8">
    <name type="scientific">Luteibacter yeojuensis</name>
    <dbReference type="NCBI Taxonomy" id="345309"/>
    <lineage>
        <taxon>Bacteria</taxon>
        <taxon>Pseudomonadati</taxon>
        <taxon>Pseudomonadota</taxon>
        <taxon>Gammaproteobacteria</taxon>
        <taxon>Lysobacterales</taxon>
        <taxon>Rhodanobacteraceae</taxon>
        <taxon>Luteibacter</taxon>
    </lineage>
</organism>
<keyword evidence="4 6" id="KW-1133">Transmembrane helix</keyword>
<feature type="transmembrane region" description="Helical" evidence="6">
    <location>
        <begin position="20"/>
        <end position="38"/>
    </location>
</feature>
<feature type="transmembrane region" description="Helical" evidence="6">
    <location>
        <begin position="349"/>
        <end position="373"/>
    </location>
</feature>
<feature type="transmembrane region" description="Helical" evidence="6">
    <location>
        <begin position="91"/>
        <end position="116"/>
    </location>
</feature>
<evidence type="ECO:0000256" key="5">
    <source>
        <dbReference type="ARBA" id="ARBA00023136"/>
    </source>
</evidence>
<dbReference type="PATRIC" id="fig|345309.4.peg.2127"/>
<keyword evidence="3 6" id="KW-0812">Transmembrane</keyword>
<dbReference type="Pfam" id="PF01943">
    <property type="entry name" value="Polysacc_synt"/>
    <property type="match status" value="1"/>
</dbReference>
<dbReference type="PANTHER" id="PTHR30250:SF31">
    <property type="entry name" value="INNER MEMBRANE PROTEIN YGHQ"/>
    <property type="match status" value="1"/>
</dbReference>
<evidence type="ECO:0000256" key="4">
    <source>
        <dbReference type="ARBA" id="ARBA00022989"/>
    </source>
</evidence>
<dbReference type="EMBL" id="JZRB01000029">
    <property type="protein sequence ID" value="KJV31326.1"/>
    <property type="molecule type" value="Genomic_DNA"/>
</dbReference>
<keyword evidence="5 6" id="KW-0472">Membrane</keyword>
<feature type="transmembrane region" description="Helical" evidence="6">
    <location>
        <begin position="407"/>
        <end position="429"/>
    </location>
</feature>
<proteinExistence type="predicted"/>
<accession>A0A0F3KJI8</accession>
<comment type="caution">
    <text evidence="7">The sequence shown here is derived from an EMBL/GenBank/DDBJ whole genome shotgun (WGS) entry which is preliminary data.</text>
</comment>
<feature type="transmembrane region" description="Helical" evidence="6">
    <location>
        <begin position="128"/>
        <end position="153"/>
    </location>
</feature>
<dbReference type="RefSeq" id="WP_045830187.1">
    <property type="nucleotide sequence ID" value="NZ_JZRB01000029.1"/>
</dbReference>
<reference evidence="7 8" key="1">
    <citation type="submission" date="2015-03" db="EMBL/GenBank/DDBJ databases">
        <title>Draft genome sequence of Luteibacter yeojuensis strain SU11.</title>
        <authorList>
            <person name="Sulaiman J."/>
            <person name="Priya K."/>
            <person name="Chan K.-G."/>
        </authorList>
    </citation>
    <scope>NUCLEOTIDE SEQUENCE [LARGE SCALE GENOMIC DNA]</scope>
    <source>
        <strain evidence="7 8">SU11</strain>
    </source>
</reference>
<evidence type="ECO:0000256" key="3">
    <source>
        <dbReference type="ARBA" id="ARBA00022692"/>
    </source>
</evidence>
<dbReference type="PANTHER" id="PTHR30250">
    <property type="entry name" value="PST FAMILY PREDICTED COLANIC ACID TRANSPORTER"/>
    <property type="match status" value="1"/>
</dbReference>